<sequence>MNITNFDIFSTSFQFNLGKQRLRKRTLVGAFLSVSVILIALSYFLYLLYQYLNNLIDPKFRAQSFITESDIDMDFRNDLVGFNFWPKQYLSLDTVQAQQNKTYLVFQVYLQIINNTDYSVVKLDTYECPGQQLSGFNCIDFSKVQNYTLSFRAQSNYRCNLVILGYKCQDTDAWKTTVPDNCASPEEIESLVTYPQADFNLKLLSSQYNTSSNQIQVNYRNNYIRLSPTMFSLKTYKTQKQITTIKQGAVIQKESSFSSPISYTSDTQTQDLKTLQAQTGLGVFMQATIEVDEIVQHFTIEYPTIPEILALCNSTLAVLMCVGFIGRYFSEQLIREDFFIFYLQNMYQQTYQKILKLNKLFQCNKEAQKGEKIENVQLQLQQKPNDNKENIEEQIQNDQCQANFVPSIITKSSRKSVFSSDSQIFQLNVNCKYTDCDQKDQIIENTQQNIKEQKIQTNQNNILLQEQMIGSQKSEDLQKLERDQSQQIETKFLETVINSPKSLINNTQNSDIYPRQLNFDQRKMITQKKSFQFKEQNISPKEICELNAKKEKNVKNNYINLITQSIKAVHNYPISQKIRKIIFGIRIWKKNEYIQNSGLDPKARKIIIQQIEKGLDIFQLYSDILFLKKAVMILLSKDQYAAIKMIGFSDFFAQQEANSDITKHQSNQTSKKYSTSHFEKLFSISQSEELQIKYLHEFIDRYHQSSDLSQVDQRIFSSLKLAEIN</sequence>
<gene>
    <name evidence="2" type="ORF">TTHERM_00131320</name>
</gene>
<keyword evidence="1" id="KW-0472">Membrane</keyword>
<evidence type="ECO:0000256" key="1">
    <source>
        <dbReference type="SAM" id="Phobius"/>
    </source>
</evidence>
<dbReference type="KEGG" id="tet:TTHERM_00131320"/>
<protein>
    <submittedName>
        <fullName evidence="2">AMP-binding enzyme family protein</fullName>
    </submittedName>
</protein>
<dbReference type="HOGENOM" id="CLU_013044_1_0_1"/>
<reference evidence="3" key="1">
    <citation type="journal article" date="2006" name="PLoS Biol.">
        <title>Macronuclear genome sequence of the ciliate Tetrahymena thermophila, a model eukaryote.</title>
        <authorList>
            <person name="Eisen J.A."/>
            <person name="Coyne R.S."/>
            <person name="Wu M."/>
            <person name="Wu D."/>
            <person name="Thiagarajan M."/>
            <person name="Wortman J.R."/>
            <person name="Badger J.H."/>
            <person name="Ren Q."/>
            <person name="Amedeo P."/>
            <person name="Jones K.M."/>
            <person name="Tallon L.J."/>
            <person name="Delcher A.L."/>
            <person name="Salzberg S.L."/>
            <person name="Silva J.C."/>
            <person name="Haas B.J."/>
            <person name="Majoros W.H."/>
            <person name="Farzad M."/>
            <person name="Carlton J.M."/>
            <person name="Smith R.K. Jr."/>
            <person name="Garg J."/>
            <person name="Pearlman R.E."/>
            <person name="Karrer K.M."/>
            <person name="Sun L."/>
            <person name="Manning G."/>
            <person name="Elde N.C."/>
            <person name="Turkewitz A.P."/>
            <person name="Asai D.J."/>
            <person name="Wilkes D.E."/>
            <person name="Wang Y."/>
            <person name="Cai H."/>
            <person name="Collins K."/>
            <person name="Stewart B.A."/>
            <person name="Lee S.R."/>
            <person name="Wilamowska K."/>
            <person name="Weinberg Z."/>
            <person name="Ruzzo W.L."/>
            <person name="Wloga D."/>
            <person name="Gaertig J."/>
            <person name="Frankel J."/>
            <person name="Tsao C.-C."/>
            <person name="Gorovsky M.A."/>
            <person name="Keeling P.J."/>
            <person name="Waller R.F."/>
            <person name="Patron N.J."/>
            <person name="Cherry J.M."/>
            <person name="Stover N.A."/>
            <person name="Krieger C.J."/>
            <person name="del Toro C."/>
            <person name="Ryder H.F."/>
            <person name="Williamson S.C."/>
            <person name="Barbeau R.A."/>
            <person name="Hamilton E.P."/>
            <person name="Orias E."/>
        </authorList>
    </citation>
    <scope>NUCLEOTIDE SEQUENCE [LARGE SCALE GENOMIC DNA]</scope>
    <source>
        <strain evidence="3">SB210</strain>
    </source>
</reference>
<name>I7M257_TETTS</name>
<dbReference type="EMBL" id="GG662639">
    <property type="protein sequence ID" value="EAR99364.1"/>
    <property type="molecule type" value="Genomic_DNA"/>
</dbReference>
<organism evidence="2 3">
    <name type="scientific">Tetrahymena thermophila (strain SB210)</name>
    <dbReference type="NCBI Taxonomy" id="312017"/>
    <lineage>
        <taxon>Eukaryota</taxon>
        <taxon>Sar</taxon>
        <taxon>Alveolata</taxon>
        <taxon>Ciliophora</taxon>
        <taxon>Intramacronucleata</taxon>
        <taxon>Oligohymenophorea</taxon>
        <taxon>Hymenostomatida</taxon>
        <taxon>Tetrahymenina</taxon>
        <taxon>Tetrahymenidae</taxon>
        <taxon>Tetrahymena</taxon>
    </lineage>
</organism>
<keyword evidence="3" id="KW-1185">Reference proteome</keyword>
<feature type="transmembrane region" description="Helical" evidence="1">
    <location>
        <begin position="27"/>
        <end position="49"/>
    </location>
</feature>
<dbReference type="GeneID" id="7829283"/>
<dbReference type="InParanoid" id="I7M257"/>
<accession>I7M257</accession>
<keyword evidence="1" id="KW-1133">Transmembrane helix</keyword>
<dbReference type="Proteomes" id="UP000009168">
    <property type="component" value="Unassembled WGS sequence"/>
</dbReference>
<evidence type="ECO:0000313" key="3">
    <source>
        <dbReference type="Proteomes" id="UP000009168"/>
    </source>
</evidence>
<dbReference type="AlphaFoldDB" id="I7M257"/>
<proteinExistence type="predicted"/>
<evidence type="ECO:0000313" key="2">
    <source>
        <dbReference type="EMBL" id="EAR99364.1"/>
    </source>
</evidence>
<dbReference type="RefSeq" id="XP_001019609.1">
    <property type="nucleotide sequence ID" value="XM_001019609.2"/>
</dbReference>
<keyword evidence="1" id="KW-0812">Transmembrane</keyword>